<comment type="caution">
    <text evidence="1">The sequence shown here is derived from an EMBL/GenBank/DDBJ whole genome shotgun (WGS) entry which is preliminary data.</text>
</comment>
<dbReference type="InterPro" id="IPR011009">
    <property type="entry name" value="Kinase-like_dom_sf"/>
</dbReference>
<reference evidence="1 2" key="1">
    <citation type="submission" date="2020-08" db="EMBL/GenBank/DDBJ databases">
        <title>Sequencing the genomes of 1000 actinobacteria strains.</title>
        <authorList>
            <person name="Klenk H.-P."/>
        </authorList>
    </citation>
    <scope>NUCLEOTIDE SEQUENCE [LARGE SCALE GENOMIC DNA]</scope>
    <source>
        <strain evidence="1 2">DSM 40483</strain>
    </source>
</reference>
<organism evidence="1 2">
    <name type="scientific">Streptomyces luteogriseus</name>
    <dbReference type="NCBI Taxonomy" id="68233"/>
    <lineage>
        <taxon>Bacteria</taxon>
        <taxon>Bacillati</taxon>
        <taxon>Actinomycetota</taxon>
        <taxon>Actinomycetes</taxon>
        <taxon>Kitasatosporales</taxon>
        <taxon>Streptomycetaceae</taxon>
        <taxon>Streptomyces</taxon>
    </lineage>
</organism>
<dbReference type="AlphaFoldDB" id="A0A7W7DI12"/>
<keyword evidence="2" id="KW-1185">Reference proteome</keyword>
<evidence type="ECO:0008006" key="3">
    <source>
        <dbReference type="Google" id="ProtNLM"/>
    </source>
</evidence>
<dbReference type="Gene3D" id="1.10.510.10">
    <property type="entry name" value="Transferase(Phosphotransferase) domain 1"/>
    <property type="match status" value="1"/>
</dbReference>
<gene>
    <name evidence="1" type="ORF">BJ965_000685</name>
</gene>
<protein>
    <recommendedName>
        <fullName evidence="3">Protein kinase domain-containing protein</fullName>
    </recommendedName>
</protein>
<dbReference type="SUPFAM" id="SSF56112">
    <property type="entry name" value="Protein kinase-like (PK-like)"/>
    <property type="match status" value="1"/>
</dbReference>
<dbReference type="Proteomes" id="UP000565089">
    <property type="component" value="Unassembled WGS sequence"/>
</dbReference>
<proteinExistence type="predicted"/>
<accession>A0A7W7DI12</accession>
<dbReference type="EMBL" id="JACHMS010000001">
    <property type="protein sequence ID" value="MBB4710803.1"/>
    <property type="molecule type" value="Genomic_DNA"/>
</dbReference>
<evidence type="ECO:0000313" key="2">
    <source>
        <dbReference type="Proteomes" id="UP000565089"/>
    </source>
</evidence>
<name>A0A7W7DI12_9ACTN</name>
<evidence type="ECO:0000313" key="1">
    <source>
        <dbReference type="EMBL" id="MBB4710803.1"/>
    </source>
</evidence>
<sequence>MYAATATFFECLTGHKPYEGDDIAELALQHVDAPVPAEEAPKAVRELIRRGLAKDPRERPAQADAFVGDLEAAAGAAYGPAWEERGRGRLAALVALLPLLLPSACPRWSWSAYWRSSGAPHGTGRTAHPLRHSAHGHRPLRVRLTLTGHRAEARHPLRAGRSLMTRICTFVRQGIPAPGVPTATPVA</sequence>